<feature type="non-terminal residue" evidence="1">
    <location>
        <position position="1"/>
    </location>
</feature>
<sequence>CTGVVVNLPAGVSPNTAYPFGLHNLPAYGWDYSVMNGVLTLRSRLCKPRHGTNQCAACRELSKNDVVINLLQRVEDGVHENAPLIYHGIGSLMDITRQKNTYINKLQLKGLNDARKIVSRGVLLETHKQWIMAIGSGRVERVDRLVRAGLAARRGVRGLLGIYERAAQKLYRTRNYTEEDALRGLLFWRLGGARVAEIGHRALDLPSLSTLRRRTLIPQILPSTYFPTVAEIERNVDACFSGISGVVAEHNVVHQVLMVDELKVEERPRWNPGTNTIFGVCREHGHQTSLVFNGKDDVDMLAECIYGDEDTPPSVHLAVEATVGALGPLSSEPRIYTAWPVLVSGSCKRESGVQHAQLLRTAVEASPKSKLRVVCIASDGESRRGEALIVETFKRKLSTTSPIHSLLSVIPLMNVEVGDDDITADKDYKHVFKRCRNLMLRVRGLRVHGVDLLPATLKSHLQDNNLTSIRVGNLTKPDDKQDVKLAYDLLQSIWSLSLSSSPRPGFSSARKALMTLGTLFRHLIIPYICVDLDLSEQMTHLSAAAHLLLALRREADTGTKLMPTQLYVDIMIMIKNAFFCVAKSKVDDPDGKFWLILLGTDRLEELFGILRTMVGNDTNVDVLQLGLRLTGTTEVSTILAKYPHWDRAPHRLKLPMLSKDLVEISDGVDHIKPASWRGNVEVRHVNLQTCWIRGRQMVEKEVPCLRPVLESIPQDHSVDILRPYGTDLIRAPREAEDYDDTAE</sequence>
<reference evidence="1 2" key="1">
    <citation type="journal article" date="2019" name="Nat. Ecol. Evol.">
        <title>Megaphylogeny resolves global patterns of mushroom evolution.</title>
        <authorList>
            <person name="Varga T."/>
            <person name="Krizsan K."/>
            <person name="Foldi C."/>
            <person name="Dima B."/>
            <person name="Sanchez-Garcia M."/>
            <person name="Sanchez-Ramirez S."/>
            <person name="Szollosi G.J."/>
            <person name="Szarkandi J.G."/>
            <person name="Papp V."/>
            <person name="Albert L."/>
            <person name="Andreopoulos W."/>
            <person name="Angelini C."/>
            <person name="Antonin V."/>
            <person name="Barry K.W."/>
            <person name="Bougher N.L."/>
            <person name="Buchanan P."/>
            <person name="Buyck B."/>
            <person name="Bense V."/>
            <person name="Catcheside P."/>
            <person name="Chovatia M."/>
            <person name="Cooper J."/>
            <person name="Damon W."/>
            <person name="Desjardin D."/>
            <person name="Finy P."/>
            <person name="Geml J."/>
            <person name="Haridas S."/>
            <person name="Hughes K."/>
            <person name="Justo A."/>
            <person name="Karasinski D."/>
            <person name="Kautmanova I."/>
            <person name="Kiss B."/>
            <person name="Kocsube S."/>
            <person name="Kotiranta H."/>
            <person name="LaButti K.M."/>
            <person name="Lechner B.E."/>
            <person name="Liimatainen K."/>
            <person name="Lipzen A."/>
            <person name="Lukacs Z."/>
            <person name="Mihaltcheva S."/>
            <person name="Morgado L.N."/>
            <person name="Niskanen T."/>
            <person name="Noordeloos M.E."/>
            <person name="Ohm R.A."/>
            <person name="Ortiz-Santana B."/>
            <person name="Ovrebo C."/>
            <person name="Racz N."/>
            <person name="Riley R."/>
            <person name="Savchenko A."/>
            <person name="Shiryaev A."/>
            <person name="Soop K."/>
            <person name="Spirin V."/>
            <person name="Szebenyi C."/>
            <person name="Tomsovsky M."/>
            <person name="Tulloss R.E."/>
            <person name="Uehling J."/>
            <person name="Grigoriev I.V."/>
            <person name="Vagvolgyi C."/>
            <person name="Papp T."/>
            <person name="Martin F.M."/>
            <person name="Miettinen O."/>
            <person name="Hibbett D.S."/>
            <person name="Nagy L.G."/>
        </authorList>
    </citation>
    <scope>NUCLEOTIDE SEQUENCE [LARGE SCALE GENOMIC DNA]</scope>
    <source>
        <strain evidence="1 2">NL-1719</strain>
    </source>
</reference>
<accession>A0ACD2ZYD4</accession>
<name>A0ACD2ZYD4_9AGAR</name>
<dbReference type="Proteomes" id="UP000308600">
    <property type="component" value="Unassembled WGS sequence"/>
</dbReference>
<gene>
    <name evidence="1" type="ORF">BDN72DRAFT_739650</name>
</gene>
<organism evidence="1 2">
    <name type="scientific">Pluteus cervinus</name>
    <dbReference type="NCBI Taxonomy" id="181527"/>
    <lineage>
        <taxon>Eukaryota</taxon>
        <taxon>Fungi</taxon>
        <taxon>Dikarya</taxon>
        <taxon>Basidiomycota</taxon>
        <taxon>Agaricomycotina</taxon>
        <taxon>Agaricomycetes</taxon>
        <taxon>Agaricomycetidae</taxon>
        <taxon>Agaricales</taxon>
        <taxon>Pluteineae</taxon>
        <taxon>Pluteaceae</taxon>
        <taxon>Pluteus</taxon>
    </lineage>
</organism>
<keyword evidence="2" id="KW-1185">Reference proteome</keyword>
<proteinExistence type="predicted"/>
<protein>
    <submittedName>
        <fullName evidence="1">Uncharacterized protein</fullName>
    </submittedName>
</protein>
<evidence type="ECO:0000313" key="1">
    <source>
        <dbReference type="EMBL" id="TFK58449.1"/>
    </source>
</evidence>
<feature type="non-terminal residue" evidence="1">
    <location>
        <position position="743"/>
    </location>
</feature>
<dbReference type="EMBL" id="ML209359">
    <property type="protein sequence ID" value="TFK58449.1"/>
    <property type="molecule type" value="Genomic_DNA"/>
</dbReference>
<evidence type="ECO:0000313" key="2">
    <source>
        <dbReference type="Proteomes" id="UP000308600"/>
    </source>
</evidence>